<accession>A0AAV7T9A0</accession>
<comment type="caution">
    <text evidence="1">The sequence shown here is derived from an EMBL/GenBank/DDBJ whole genome shotgun (WGS) entry which is preliminary data.</text>
</comment>
<sequence>MVPLQTPALHHSTQVTTVSAVPVSKSPALIPVSPVPIRAPTALLLESRHRSHREIQRRLDEEQYFFSQQDPNLE</sequence>
<evidence type="ECO:0000313" key="2">
    <source>
        <dbReference type="Proteomes" id="UP001066276"/>
    </source>
</evidence>
<proteinExistence type="predicted"/>
<dbReference type="Proteomes" id="UP001066276">
    <property type="component" value="Chromosome 4_1"/>
</dbReference>
<keyword evidence="2" id="KW-1185">Reference proteome</keyword>
<protein>
    <submittedName>
        <fullName evidence="1">Uncharacterized protein</fullName>
    </submittedName>
</protein>
<gene>
    <name evidence="1" type="ORF">NDU88_005040</name>
</gene>
<dbReference type="EMBL" id="JANPWB010000007">
    <property type="protein sequence ID" value="KAJ1173200.1"/>
    <property type="molecule type" value="Genomic_DNA"/>
</dbReference>
<organism evidence="1 2">
    <name type="scientific">Pleurodeles waltl</name>
    <name type="common">Iberian ribbed newt</name>
    <dbReference type="NCBI Taxonomy" id="8319"/>
    <lineage>
        <taxon>Eukaryota</taxon>
        <taxon>Metazoa</taxon>
        <taxon>Chordata</taxon>
        <taxon>Craniata</taxon>
        <taxon>Vertebrata</taxon>
        <taxon>Euteleostomi</taxon>
        <taxon>Amphibia</taxon>
        <taxon>Batrachia</taxon>
        <taxon>Caudata</taxon>
        <taxon>Salamandroidea</taxon>
        <taxon>Salamandridae</taxon>
        <taxon>Pleurodelinae</taxon>
        <taxon>Pleurodeles</taxon>
    </lineage>
</organism>
<dbReference type="AlphaFoldDB" id="A0AAV7T9A0"/>
<evidence type="ECO:0000313" key="1">
    <source>
        <dbReference type="EMBL" id="KAJ1173200.1"/>
    </source>
</evidence>
<reference evidence="1" key="1">
    <citation type="journal article" date="2022" name="bioRxiv">
        <title>Sequencing and chromosome-scale assembly of the giantPleurodeles waltlgenome.</title>
        <authorList>
            <person name="Brown T."/>
            <person name="Elewa A."/>
            <person name="Iarovenko S."/>
            <person name="Subramanian E."/>
            <person name="Araus A.J."/>
            <person name="Petzold A."/>
            <person name="Susuki M."/>
            <person name="Suzuki K.-i.T."/>
            <person name="Hayashi T."/>
            <person name="Toyoda A."/>
            <person name="Oliveira C."/>
            <person name="Osipova E."/>
            <person name="Leigh N.D."/>
            <person name="Simon A."/>
            <person name="Yun M.H."/>
        </authorList>
    </citation>
    <scope>NUCLEOTIDE SEQUENCE</scope>
    <source>
        <strain evidence="1">20211129_DDA</strain>
        <tissue evidence="1">Liver</tissue>
    </source>
</reference>
<name>A0AAV7T9A0_PLEWA</name>